<proteinExistence type="predicted"/>
<dbReference type="RefSeq" id="WP_126038951.1">
    <property type="nucleotide sequence ID" value="NZ_CP034438.1"/>
</dbReference>
<protein>
    <submittedName>
        <fullName evidence="1">Uncharacterized protein</fullName>
    </submittedName>
</protein>
<dbReference type="AlphaFoldDB" id="A0A3Q8WSL4"/>
<accession>A0A3Q8WSL4</accession>
<dbReference type="OrthoDB" id="5122140at2"/>
<dbReference type="EMBL" id="CP034438">
    <property type="protein sequence ID" value="AZN29355.1"/>
    <property type="molecule type" value="Genomic_DNA"/>
</dbReference>
<keyword evidence="2" id="KW-1185">Reference proteome</keyword>
<organism evidence="1 2">
    <name type="scientific">Flaviflexus salsibiostraticola</name>
    <dbReference type="NCBI Taxonomy" id="1282737"/>
    <lineage>
        <taxon>Bacteria</taxon>
        <taxon>Bacillati</taxon>
        <taxon>Actinomycetota</taxon>
        <taxon>Actinomycetes</taxon>
        <taxon>Actinomycetales</taxon>
        <taxon>Actinomycetaceae</taxon>
        <taxon>Flaviflexus</taxon>
    </lineage>
</organism>
<reference evidence="1 2" key="1">
    <citation type="submission" date="2018-12" db="EMBL/GenBank/DDBJ databases">
        <title>Complete genome sequence of Flaviflexus salsibiostraticola KCTC 33148.</title>
        <authorList>
            <person name="Bae J.-W."/>
        </authorList>
    </citation>
    <scope>NUCLEOTIDE SEQUENCE [LARGE SCALE GENOMIC DNA]</scope>
    <source>
        <strain evidence="1 2">KCTC 33148</strain>
    </source>
</reference>
<name>A0A3Q8WSL4_9ACTO</name>
<sequence length="67" mass="7930">MAENTWPLKNKLPEGYELFTKADLLEFLSEVDDETPIWLNNYWQPVRQITQRPMEFLAIRPDGVHIA</sequence>
<gene>
    <name evidence="1" type="ORF">EJO69_02820</name>
</gene>
<evidence type="ECO:0000313" key="1">
    <source>
        <dbReference type="EMBL" id="AZN29355.1"/>
    </source>
</evidence>
<dbReference type="Proteomes" id="UP000270021">
    <property type="component" value="Chromosome"/>
</dbReference>
<dbReference type="KEGG" id="fsl:EJO69_02820"/>
<evidence type="ECO:0000313" key="2">
    <source>
        <dbReference type="Proteomes" id="UP000270021"/>
    </source>
</evidence>